<evidence type="ECO:0000313" key="7">
    <source>
        <dbReference type="EMBL" id="WBO21952.1"/>
    </source>
</evidence>
<keyword evidence="8" id="KW-1185">Reference proteome</keyword>
<sequence>MTLEGTVAHADVLIVGAGHGGAQAAIALRQRKFTGSIAIVGEEPETPYERPPLSKDYLAGDKPFERILIRPAAFWEEREVAMLTGRRVVAVDPAAHVVTTEDGGTIGYGTLIWAAGGHARRLTCSGHHLAGVHSVRSRADVDRMRDELATTTRVCVIGGGYIGLEAAAVLTKLGKRVTVLEALDRVLARVAGESLSRFYEAEHRAHGVDVRLNTMVECIEEQDGRASGVRLAGGEILACEMVIVGIGIVPAVEPLLAAGARGGNGVAIDQHGRTTLPDIFALGDCAMHANSYADGMPIRLESVQNAHDMAMTVARTITGGPEPYESVPWFWSNQYDLKLQTVGLSTGHDQAIVRGDPATRSFAIIYLRQGRVVAIDAVNAVKDYAQGKALVVTGARADAAGLANPTVALRDLV</sequence>
<proteinExistence type="predicted"/>
<keyword evidence="3" id="KW-0274">FAD</keyword>
<dbReference type="InterPro" id="IPR023753">
    <property type="entry name" value="FAD/NAD-binding_dom"/>
</dbReference>
<dbReference type="InterPro" id="IPR016156">
    <property type="entry name" value="FAD/NAD-linked_Rdtase_dimer_sf"/>
</dbReference>
<accession>A0ABY7NMZ1</accession>
<keyword evidence="2" id="KW-0285">Flavoprotein</keyword>
<organism evidence="7 8">
    <name type="scientific">Sphingomonas abietis</name>
    <dbReference type="NCBI Taxonomy" id="3012344"/>
    <lineage>
        <taxon>Bacteria</taxon>
        <taxon>Pseudomonadati</taxon>
        <taxon>Pseudomonadota</taxon>
        <taxon>Alphaproteobacteria</taxon>
        <taxon>Sphingomonadales</taxon>
        <taxon>Sphingomonadaceae</taxon>
        <taxon>Sphingomonas</taxon>
    </lineage>
</organism>
<dbReference type="Gene3D" id="3.50.50.60">
    <property type="entry name" value="FAD/NAD(P)-binding domain"/>
    <property type="match status" value="2"/>
</dbReference>
<dbReference type="PANTHER" id="PTHR43557:SF2">
    <property type="entry name" value="RIESKE DOMAIN-CONTAINING PROTEIN-RELATED"/>
    <property type="match status" value="1"/>
</dbReference>
<name>A0ABY7NMZ1_9SPHN</name>
<evidence type="ECO:0000259" key="6">
    <source>
        <dbReference type="Pfam" id="PF14759"/>
    </source>
</evidence>
<dbReference type="PRINTS" id="PR00411">
    <property type="entry name" value="PNDRDTASEI"/>
</dbReference>
<dbReference type="InterPro" id="IPR028202">
    <property type="entry name" value="Reductase_C"/>
</dbReference>
<comment type="cofactor">
    <cofactor evidence="1">
        <name>FAD</name>
        <dbReference type="ChEBI" id="CHEBI:57692"/>
    </cofactor>
</comment>
<dbReference type="Pfam" id="PF14759">
    <property type="entry name" value="Reductase_C"/>
    <property type="match status" value="1"/>
</dbReference>
<feature type="domain" description="FAD/NAD(P)-binding" evidence="5">
    <location>
        <begin position="11"/>
        <end position="310"/>
    </location>
</feature>
<feature type="domain" description="Reductase C-terminal" evidence="6">
    <location>
        <begin position="329"/>
        <end position="412"/>
    </location>
</feature>
<dbReference type="SUPFAM" id="SSF51905">
    <property type="entry name" value="FAD/NAD(P)-binding domain"/>
    <property type="match status" value="2"/>
</dbReference>
<gene>
    <name evidence="7" type="ORF">PBT88_17580</name>
</gene>
<keyword evidence="4" id="KW-0560">Oxidoreductase</keyword>
<evidence type="ECO:0000256" key="2">
    <source>
        <dbReference type="ARBA" id="ARBA00022630"/>
    </source>
</evidence>
<evidence type="ECO:0000256" key="4">
    <source>
        <dbReference type="ARBA" id="ARBA00023002"/>
    </source>
</evidence>
<dbReference type="Gene3D" id="3.30.390.30">
    <property type="match status" value="1"/>
</dbReference>
<dbReference type="InterPro" id="IPR050446">
    <property type="entry name" value="FAD-oxidoreductase/Apoptosis"/>
</dbReference>
<dbReference type="RefSeq" id="WP_270076600.1">
    <property type="nucleotide sequence ID" value="NZ_CP115174.1"/>
</dbReference>
<evidence type="ECO:0000256" key="3">
    <source>
        <dbReference type="ARBA" id="ARBA00022827"/>
    </source>
</evidence>
<dbReference type="InterPro" id="IPR036188">
    <property type="entry name" value="FAD/NAD-bd_sf"/>
</dbReference>
<evidence type="ECO:0000259" key="5">
    <source>
        <dbReference type="Pfam" id="PF07992"/>
    </source>
</evidence>
<protein>
    <submittedName>
        <fullName evidence="7">FAD-dependent oxidoreductase</fullName>
    </submittedName>
</protein>
<dbReference type="Proteomes" id="UP001210865">
    <property type="component" value="Chromosome"/>
</dbReference>
<dbReference type="PANTHER" id="PTHR43557">
    <property type="entry name" value="APOPTOSIS-INDUCING FACTOR 1"/>
    <property type="match status" value="1"/>
</dbReference>
<dbReference type="Pfam" id="PF07992">
    <property type="entry name" value="Pyr_redox_2"/>
    <property type="match status" value="1"/>
</dbReference>
<reference evidence="7 8" key="1">
    <citation type="submission" date="2022-12" db="EMBL/GenBank/DDBJ databases">
        <title>Sphingomonas abieness sp. nov., an endophytic bacterium isolated from Abies koreana.</title>
        <authorList>
            <person name="Jiang L."/>
            <person name="Lee J."/>
        </authorList>
    </citation>
    <scope>NUCLEOTIDE SEQUENCE [LARGE SCALE GENOMIC DNA]</scope>
    <source>
        <strain evidence="8">PAMB 00755</strain>
    </source>
</reference>
<evidence type="ECO:0000256" key="1">
    <source>
        <dbReference type="ARBA" id="ARBA00001974"/>
    </source>
</evidence>
<evidence type="ECO:0000313" key="8">
    <source>
        <dbReference type="Proteomes" id="UP001210865"/>
    </source>
</evidence>
<dbReference type="EMBL" id="CP115174">
    <property type="protein sequence ID" value="WBO21952.1"/>
    <property type="molecule type" value="Genomic_DNA"/>
</dbReference>
<dbReference type="SUPFAM" id="SSF55424">
    <property type="entry name" value="FAD/NAD-linked reductases, dimerisation (C-terminal) domain"/>
    <property type="match status" value="1"/>
</dbReference>
<dbReference type="PRINTS" id="PR00368">
    <property type="entry name" value="FADPNR"/>
</dbReference>